<reference evidence="2" key="1">
    <citation type="journal article" date="2019" name="Int. J. Syst. Evol. Microbiol.">
        <title>The Global Catalogue of Microorganisms (GCM) 10K type strain sequencing project: providing services to taxonomists for standard genome sequencing and annotation.</title>
        <authorList>
            <consortium name="The Broad Institute Genomics Platform"/>
            <consortium name="The Broad Institute Genome Sequencing Center for Infectious Disease"/>
            <person name="Wu L."/>
            <person name="Ma J."/>
        </authorList>
    </citation>
    <scope>NUCLEOTIDE SEQUENCE [LARGE SCALE GENOMIC DNA]</scope>
    <source>
        <strain evidence="2">JCM 15395</strain>
    </source>
</reference>
<organism evidence="1 2">
    <name type="scientific">Virgibacillus siamensis</name>
    <dbReference type="NCBI Taxonomy" id="480071"/>
    <lineage>
        <taxon>Bacteria</taxon>
        <taxon>Bacillati</taxon>
        <taxon>Bacillota</taxon>
        <taxon>Bacilli</taxon>
        <taxon>Bacillales</taxon>
        <taxon>Bacillaceae</taxon>
        <taxon>Virgibacillus</taxon>
    </lineage>
</organism>
<protein>
    <submittedName>
        <fullName evidence="1">Uncharacterized protein</fullName>
    </submittedName>
</protein>
<evidence type="ECO:0000313" key="2">
    <source>
        <dbReference type="Proteomes" id="UP001500866"/>
    </source>
</evidence>
<evidence type="ECO:0000313" key="1">
    <source>
        <dbReference type="EMBL" id="GAA0590478.1"/>
    </source>
</evidence>
<keyword evidence="2" id="KW-1185">Reference proteome</keyword>
<proteinExistence type="predicted"/>
<gene>
    <name evidence="1" type="ORF">GCM10009001_03060</name>
</gene>
<dbReference type="RefSeq" id="WP_343809643.1">
    <property type="nucleotide sequence ID" value="NZ_BAAADS010000001.1"/>
</dbReference>
<comment type="caution">
    <text evidence="1">The sequence shown here is derived from an EMBL/GenBank/DDBJ whole genome shotgun (WGS) entry which is preliminary data.</text>
</comment>
<dbReference type="EMBL" id="BAAADS010000001">
    <property type="protein sequence ID" value="GAA0590478.1"/>
    <property type="molecule type" value="Genomic_DNA"/>
</dbReference>
<sequence>MRFLKIRQVIPLLSIKKRGKEFMLVFTPYMLEFSSDMLGSGADMLVFHN</sequence>
<accession>A0ABP3QGT1</accession>
<name>A0ABP3QGT1_9BACI</name>
<dbReference type="Proteomes" id="UP001500866">
    <property type="component" value="Unassembled WGS sequence"/>
</dbReference>